<dbReference type="PANTHER" id="PTHR32468">
    <property type="entry name" value="CATION/H + ANTIPORTER"/>
    <property type="match status" value="1"/>
</dbReference>
<dbReference type="GO" id="GO:0012505">
    <property type="term" value="C:endomembrane system"/>
    <property type="evidence" value="ECO:0007669"/>
    <property type="project" value="TreeGrafter"/>
</dbReference>
<proteinExistence type="inferred from homology"/>
<gene>
    <name evidence="13" type="ORF">RchiOBHm_Chr1g0371211</name>
</gene>
<keyword evidence="7" id="KW-0406">Ion transport</keyword>
<feature type="transmembrane region" description="Helical" evidence="10">
    <location>
        <begin position="111"/>
        <end position="131"/>
    </location>
</feature>
<feature type="transmembrane region" description="Helical" evidence="10">
    <location>
        <begin position="276"/>
        <end position="295"/>
    </location>
</feature>
<evidence type="ECO:0000259" key="11">
    <source>
        <dbReference type="Pfam" id="PF00999"/>
    </source>
</evidence>
<evidence type="ECO:0000256" key="9">
    <source>
        <dbReference type="ARBA" id="ARBA00038341"/>
    </source>
</evidence>
<feature type="transmembrane region" description="Helical" evidence="10">
    <location>
        <begin position="45"/>
        <end position="62"/>
    </location>
</feature>
<reference evidence="13 14" key="1">
    <citation type="journal article" date="2018" name="Nat. Genet.">
        <title>The Rosa genome provides new insights in the design of modern roses.</title>
        <authorList>
            <person name="Bendahmane M."/>
        </authorList>
    </citation>
    <scope>NUCLEOTIDE SEQUENCE [LARGE SCALE GENOMIC DNA]</scope>
    <source>
        <strain evidence="14">cv. Old Blush</strain>
    </source>
</reference>
<keyword evidence="8 10" id="KW-0472">Membrane</keyword>
<evidence type="ECO:0000256" key="4">
    <source>
        <dbReference type="ARBA" id="ARBA00022692"/>
    </source>
</evidence>
<dbReference type="GO" id="GO:0006885">
    <property type="term" value="P:regulation of pH"/>
    <property type="evidence" value="ECO:0007669"/>
    <property type="project" value="TreeGrafter"/>
</dbReference>
<keyword evidence="5" id="KW-0630">Potassium</keyword>
<evidence type="ECO:0000256" key="6">
    <source>
        <dbReference type="ARBA" id="ARBA00022989"/>
    </source>
</evidence>
<accession>A0A2P6SLJ1</accession>
<keyword evidence="2" id="KW-0813">Transport</keyword>
<evidence type="ECO:0000256" key="10">
    <source>
        <dbReference type="SAM" id="Phobius"/>
    </source>
</evidence>
<comment type="similarity">
    <text evidence="9">Belongs to the monovalent cation:proton antiporter 2 (CPA2) transporter (TC 2.A.37) family. CHX (TC 2.A.37.4) subfamily.</text>
</comment>
<dbReference type="Gramene" id="PRQ59530">
    <property type="protein sequence ID" value="PRQ59530"/>
    <property type="gene ID" value="RchiOBHm_Chr1g0371211"/>
</dbReference>
<organism evidence="13 14">
    <name type="scientific">Rosa chinensis</name>
    <name type="common">China rose</name>
    <dbReference type="NCBI Taxonomy" id="74649"/>
    <lineage>
        <taxon>Eukaryota</taxon>
        <taxon>Viridiplantae</taxon>
        <taxon>Streptophyta</taxon>
        <taxon>Embryophyta</taxon>
        <taxon>Tracheophyta</taxon>
        <taxon>Spermatophyta</taxon>
        <taxon>Magnoliopsida</taxon>
        <taxon>eudicotyledons</taxon>
        <taxon>Gunneridae</taxon>
        <taxon>Pentapetalae</taxon>
        <taxon>rosids</taxon>
        <taxon>fabids</taxon>
        <taxon>Rosales</taxon>
        <taxon>Rosaceae</taxon>
        <taxon>Rosoideae</taxon>
        <taxon>Rosoideae incertae sedis</taxon>
        <taxon>Rosa</taxon>
    </lineage>
</organism>
<feature type="transmembrane region" description="Helical" evidence="10">
    <location>
        <begin position="235"/>
        <end position="256"/>
    </location>
</feature>
<feature type="transmembrane region" description="Helical" evidence="10">
    <location>
        <begin position="143"/>
        <end position="163"/>
    </location>
</feature>
<feature type="domain" description="Cation/H(+) antiporter C-terminal" evidence="12">
    <location>
        <begin position="637"/>
        <end position="782"/>
    </location>
</feature>
<dbReference type="AlphaFoldDB" id="A0A2P6SLJ1"/>
<keyword evidence="14" id="KW-1185">Reference proteome</keyword>
<evidence type="ECO:0000256" key="5">
    <source>
        <dbReference type="ARBA" id="ARBA00022958"/>
    </source>
</evidence>
<dbReference type="Pfam" id="PF23259">
    <property type="entry name" value="CHX17_C"/>
    <property type="match status" value="1"/>
</dbReference>
<dbReference type="PANTHER" id="PTHR32468:SF108">
    <property type="entry name" value="CATION_H(+) ANTIPORTER 15-LIKE"/>
    <property type="match status" value="1"/>
</dbReference>
<dbReference type="EMBL" id="PDCK01000039">
    <property type="protein sequence ID" value="PRQ59530.1"/>
    <property type="molecule type" value="Genomic_DNA"/>
</dbReference>
<evidence type="ECO:0000259" key="12">
    <source>
        <dbReference type="Pfam" id="PF23259"/>
    </source>
</evidence>
<evidence type="ECO:0000313" key="13">
    <source>
        <dbReference type="EMBL" id="PRQ59530.1"/>
    </source>
</evidence>
<dbReference type="GO" id="GO:0006813">
    <property type="term" value="P:potassium ion transport"/>
    <property type="evidence" value="ECO:0007669"/>
    <property type="project" value="UniProtKB-KW"/>
</dbReference>
<sequence>MANVSNTTQSINPGISGPPEFCISSPLASGFRSIWDDRYHLDHPLTLTMAKIMLLVVTSQVLHCFLKPLGQTKFVCNLLAGIILGPSVIGNNKHFRDTLFGEKVQFPVFDVIAQMGVVYSLFLTAVKLDLGMLKRTAKTSWKIFLASLLCPTVVFFSFVYPLAGAVPGFRGGKVMLFWTTSSLSFTYFPVIAQALDELNLLTSELGQLALSASMLNDALQWFLTALNVVVMQEKVIYSIGIIFSLFALVIFTLYVARPLMLFTVKNTPEGYQTKEIYVVAIQLGVLVMAFMSDAIGMSHMAGPIILGLAVPDGQLGATLIAKTEYLVSEVFLPLFFFRIGTSIDMYKISRWVSFTKLQAIITAFYAAKTMGITMAGLFSKISFKNSLVLSMMMNIKGILELILYNGWLSMKLIDEQFFAQMVFSLLAMTMLVTPMIRFSYIPPIWVGSKTNGPQVKQIQSMASKSETFRILCCVHNEESVHSIITLLEASNPPEASPITAYVVHALHDIGRAAPVLVPYKKHKKKFKWSDTASDQIVQAFENYSKNSGGPVSIQAYTMVNPYKYMHQTIFRLAQDQLVPLIIIPFHENHQSLVDSNMTGPIRQFNLNVQAYSPCTVGILVDRGSHSRMSFSSFFYNIAVFFIGGPDDREALAYTSRMCDNPEVELTVFRIIVRINKSKGIEEDTEFKLDESLVQEFKLRNLGNDRLNWHDIEVDDWVQVMTAISSSQGHYDLVMVGKRHSDISLRDEEMVEFVQNSELGVIGDMLASSDFCGGTVNVLVMQESRDLGIGAFRCDSLKS</sequence>
<feature type="transmembrane region" description="Helical" evidence="10">
    <location>
        <begin position="348"/>
        <end position="367"/>
    </location>
</feature>
<dbReference type="InterPro" id="IPR057290">
    <property type="entry name" value="CHX17_C"/>
</dbReference>
<dbReference type="GO" id="GO:0016020">
    <property type="term" value="C:membrane"/>
    <property type="evidence" value="ECO:0007669"/>
    <property type="project" value="UniProtKB-SubCell"/>
</dbReference>
<dbReference type="Gene3D" id="1.20.1530.20">
    <property type="match status" value="1"/>
</dbReference>
<keyword evidence="4 10" id="KW-0812">Transmembrane</keyword>
<dbReference type="GO" id="GO:1902600">
    <property type="term" value="P:proton transmembrane transport"/>
    <property type="evidence" value="ECO:0007669"/>
    <property type="project" value="InterPro"/>
</dbReference>
<feature type="domain" description="Cation/H+ exchanger transmembrane" evidence="11">
    <location>
        <begin position="64"/>
        <end position="435"/>
    </location>
</feature>
<feature type="transmembrane region" description="Helical" evidence="10">
    <location>
        <begin position="417"/>
        <end position="436"/>
    </location>
</feature>
<keyword evidence="3" id="KW-0633">Potassium transport</keyword>
<evidence type="ECO:0000313" key="14">
    <source>
        <dbReference type="Proteomes" id="UP000238479"/>
    </source>
</evidence>
<dbReference type="OrthoDB" id="1612738at2759"/>
<feature type="transmembrane region" description="Helical" evidence="10">
    <location>
        <begin position="387"/>
        <end position="405"/>
    </location>
</feature>
<comment type="caution">
    <text evidence="13">The sequence shown here is derived from an EMBL/GenBank/DDBJ whole genome shotgun (WGS) entry which is preliminary data.</text>
</comment>
<evidence type="ECO:0000256" key="8">
    <source>
        <dbReference type="ARBA" id="ARBA00023136"/>
    </source>
</evidence>
<dbReference type="GO" id="GO:0015297">
    <property type="term" value="F:antiporter activity"/>
    <property type="evidence" value="ECO:0007669"/>
    <property type="project" value="InterPro"/>
</dbReference>
<evidence type="ECO:0000256" key="2">
    <source>
        <dbReference type="ARBA" id="ARBA00022448"/>
    </source>
</evidence>
<feature type="transmembrane region" description="Helical" evidence="10">
    <location>
        <begin position="74"/>
        <end position="91"/>
    </location>
</feature>
<protein>
    <submittedName>
        <fullName evidence="13">Putative cation/H+ exchanger</fullName>
    </submittedName>
</protein>
<keyword evidence="6 10" id="KW-1133">Transmembrane helix</keyword>
<dbReference type="OMA" id="NTNHIMR"/>
<evidence type="ECO:0000256" key="7">
    <source>
        <dbReference type="ARBA" id="ARBA00023065"/>
    </source>
</evidence>
<feature type="transmembrane region" description="Helical" evidence="10">
    <location>
        <begin position="315"/>
        <end position="336"/>
    </location>
</feature>
<dbReference type="InterPro" id="IPR006153">
    <property type="entry name" value="Cation/H_exchanger_TM"/>
</dbReference>
<dbReference type="Proteomes" id="UP000238479">
    <property type="component" value="Chromosome 1"/>
</dbReference>
<dbReference type="Pfam" id="PF00999">
    <property type="entry name" value="Na_H_Exchanger"/>
    <property type="match status" value="1"/>
</dbReference>
<dbReference type="InterPro" id="IPR050794">
    <property type="entry name" value="CPA2_transporter"/>
</dbReference>
<comment type="subcellular location">
    <subcellularLocation>
        <location evidence="1">Membrane</location>
        <topology evidence="1">Multi-pass membrane protein</topology>
    </subcellularLocation>
</comment>
<dbReference type="InterPro" id="IPR038770">
    <property type="entry name" value="Na+/solute_symporter_sf"/>
</dbReference>
<name>A0A2P6SLJ1_ROSCH</name>
<evidence type="ECO:0000256" key="3">
    <source>
        <dbReference type="ARBA" id="ARBA00022538"/>
    </source>
</evidence>
<evidence type="ECO:0000256" key="1">
    <source>
        <dbReference type="ARBA" id="ARBA00004141"/>
    </source>
</evidence>